<sequence>MTIILNLGMISITLLRTDDLVVARAYSRMAKIQNSSRVTNGEELGYSRHLYRDLKHSLRCL</sequence>
<protein>
    <submittedName>
        <fullName evidence="2">Uncharacterized protein</fullName>
    </submittedName>
</protein>
<gene>
    <name evidence="2" type="ORF">GcC1_02055</name>
</gene>
<accession>A0A420HDN9</accession>
<evidence type="ECO:0000313" key="3">
    <source>
        <dbReference type="Proteomes" id="UP000285405"/>
    </source>
</evidence>
<dbReference type="AlphaFoldDB" id="A0A420HDN9"/>
<name>A0A420HDN9_9PEZI</name>
<dbReference type="EMBL" id="MCBR01020296">
    <property type="protein sequence ID" value="RKF55551.1"/>
    <property type="molecule type" value="Genomic_DNA"/>
</dbReference>
<reference evidence="2 3" key="1">
    <citation type="journal article" date="2018" name="BMC Genomics">
        <title>Comparative genome analyses reveal sequence features reflecting distinct modes of host-adaptation between dicot and monocot powdery mildew.</title>
        <authorList>
            <person name="Wu Y."/>
            <person name="Ma X."/>
            <person name="Pan Z."/>
            <person name="Kale S.D."/>
            <person name="Song Y."/>
            <person name="King H."/>
            <person name="Zhang Q."/>
            <person name="Presley C."/>
            <person name="Deng X."/>
            <person name="Wei C.I."/>
            <person name="Xiao S."/>
        </authorList>
    </citation>
    <scope>NUCLEOTIDE SEQUENCE [LARGE SCALE GENOMIC DNA]</scope>
    <source>
        <strain evidence="2">UCSC1</strain>
    </source>
</reference>
<comment type="caution">
    <text evidence="2">The sequence shown here is derived from an EMBL/GenBank/DDBJ whole genome shotgun (WGS) entry which is preliminary data.</text>
</comment>
<proteinExistence type="predicted"/>
<evidence type="ECO:0000256" key="1">
    <source>
        <dbReference type="SAM" id="SignalP"/>
    </source>
</evidence>
<organism evidence="2 3">
    <name type="scientific">Golovinomyces cichoracearum</name>
    <dbReference type="NCBI Taxonomy" id="62708"/>
    <lineage>
        <taxon>Eukaryota</taxon>
        <taxon>Fungi</taxon>
        <taxon>Dikarya</taxon>
        <taxon>Ascomycota</taxon>
        <taxon>Pezizomycotina</taxon>
        <taxon>Leotiomycetes</taxon>
        <taxon>Erysiphales</taxon>
        <taxon>Erysiphaceae</taxon>
        <taxon>Golovinomyces</taxon>
    </lineage>
</organism>
<keyword evidence="1" id="KW-0732">Signal</keyword>
<evidence type="ECO:0000313" key="2">
    <source>
        <dbReference type="EMBL" id="RKF55551.1"/>
    </source>
</evidence>
<feature type="signal peptide" evidence="1">
    <location>
        <begin position="1"/>
        <end position="17"/>
    </location>
</feature>
<dbReference type="Proteomes" id="UP000285405">
    <property type="component" value="Unassembled WGS sequence"/>
</dbReference>
<feature type="chain" id="PRO_5019174734" evidence="1">
    <location>
        <begin position="18"/>
        <end position="61"/>
    </location>
</feature>